<evidence type="ECO:0000313" key="2">
    <source>
        <dbReference type="WBParaSite" id="nRc.2.0.1.t20486-RA"/>
    </source>
</evidence>
<dbReference type="AlphaFoldDB" id="A0A915J1Z9"/>
<keyword evidence="1" id="KW-1185">Reference proteome</keyword>
<name>A0A915J1Z9_ROMCU</name>
<sequence length="352" mass="37082">MLPPSTPKMTMAMSAIEIETLKRLITGPKETEGFLIWVKILWGLSTLSLVVSQSLPLDNCVICGNTIFFEKSFGCFWVGLTSVFAANWEAVNVLSAIPSSLSAPNASSCVGLLAPSFGEVLSPSNRILALPLILTAPNCETVGKGPSDAVVCWLIFVASCETVGNGASVVEPMLVAAVFPPIFVASCETGGSTSDDVASKAVIIPPTFVASGFLAPNCDTSYIAPQTVENFDETLTNTNLSEIVSQFLPSSASLSTFWMKLTIFFAPFFNSFFVCGGNLLPKVVPTVVTGFVVPPKAVGVTFLSNVVADGCFDGDFVLPNVVGDAITVGDLWWICFGVTNGFSIVVGTSRVL</sequence>
<proteinExistence type="predicted"/>
<dbReference type="WBParaSite" id="nRc.2.0.1.t20486-RA">
    <property type="protein sequence ID" value="nRc.2.0.1.t20486-RA"/>
    <property type="gene ID" value="nRc.2.0.1.g20486"/>
</dbReference>
<evidence type="ECO:0000313" key="1">
    <source>
        <dbReference type="Proteomes" id="UP000887565"/>
    </source>
</evidence>
<accession>A0A915J1Z9</accession>
<protein>
    <submittedName>
        <fullName evidence="2">Uncharacterized protein</fullName>
    </submittedName>
</protein>
<reference evidence="2" key="1">
    <citation type="submission" date="2022-11" db="UniProtKB">
        <authorList>
            <consortium name="WormBaseParasite"/>
        </authorList>
    </citation>
    <scope>IDENTIFICATION</scope>
</reference>
<dbReference type="Proteomes" id="UP000887565">
    <property type="component" value="Unplaced"/>
</dbReference>
<organism evidence="1 2">
    <name type="scientific">Romanomermis culicivorax</name>
    <name type="common">Nematode worm</name>
    <dbReference type="NCBI Taxonomy" id="13658"/>
    <lineage>
        <taxon>Eukaryota</taxon>
        <taxon>Metazoa</taxon>
        <taxon>Ecdysozoa</taxon>
        <taxon>Nematoda</taxon>
        <taxon>Enoplea</taxon>
        <taxon>Dorylaimia</taxon>
        <taxon>Mermithida</taxon>
        <taxon>Mermithoidea</taxon>
        <taxon>Mermithidae</taxon>
        <taxon>Romanomermis</taxon>
    </lineage>
</organism>